<feature type="compositionally biased region" description="Basic residues" evidence="1">
    <location>
        <begin position="83"/>
        <end position="100"/>
    </location>
</feature>
<feature type="compositionally biased region" description="Polar residues" evidence="1">
    <location>
        <begin position="113"/>
        <end position="141"/>
    </location>
</feature>
<feature type="compositionally biased region" description="Low complexity" evidence="1">
    <location>
        <begin position="603"/>
        <end position="638"/>
    </location>
</feature>
<evidence type="ECO:0000313" key="2">
    <source>
        <dbReference type="EMBL" id="KAG7339442.1"/>
    </source>
</evidence>
<reference evidence="2" key="1">
    <citation type="journal article" date="2021" name="Sci. Rep.">
        <title>Diploid genomic architecture of Nitzschia inconspicua, an elite biomass production diatom.</title>
        <authorList>
            <person name="Oliver A."/>
            <person name="Podell S."/>
            <person name="Pinowska A."/>
            <person name="Traller J.C."/>
            <person name="Smith S.R."/>
            <person name="McClure R."/>
            <person name="Beliaev A."/>
            <person name="Bohutskyi P."/>
            <person name="Hill E.A."/>
            <person name="Rabines A."/>
            <person name="Zheng H."/>
            <person name="Allen L.Z."/>
            <person name="Kuo A."/>
            <person name="Grigoriev I.V."/>
            <person name="Allen A.E."/>
            <person name="Hazlebeck D."/>
            <person name="Allen E.E."/>
        </authorList>
    </citation>
    <scope>NUCLEOTIDE SEQUENCE</scope>
    <source>
        <strain evidence="2">Hildebrandi</strain>
    </source>
</reference>
<feature type="region of interest" description="Disordered" evidence="1">
    <location>
        <begin position="314"/>
        <end position="340"/>
    </location>
</feature>
<organism evidence="2 4">
    <name type="scientific">Nitzschia inconspicua</name>
    <dbReference type="NCBI Taxonomy" id="303405"/>
    <lineage>
        <taxon>Eukaryota</taxon>
        <taxon>Sar</taxon>
        <taxon>Stramenopiles</taxon>
        <taxon>Ochrophyta</taxon>
        <taxon>Bacillariophyta</taxon>
        <taxon>Bacillariophyceae</taxon>
        <taxon>Bacillariophycidae</taxon>
        <taxon>Bacillariales</taxon>
        <taxon>Bacillariaceae</taxon>
        <taxon>Nitzschia</taxon>
    </lineage>
</organism>
<feature type="compositionally biased region" description="Basic and acidic residues" evidence="1">
    <location>
        <begin position="488"/>
        <end position="497"/>
    </location>
</feature>
<feature type="region of interest" description="Disordered" evidence="1">
    <location>
        <begin position="701"/>
        <end position="721"/>
    </location>
</feature>
<feature type="region of interest" description="Disordered" evidence="1">
    <location>
        <begin position="1"/>
        <end position="201"/>
    </location>
</feature>
<name>A0A9K3K9J9_9STRA</name>
<feature type="region of interest" description="Disordered" evidence="1">
    <location>
        <begin position="362"/>
        <end position="580"/>
    </location>
</feature>
<proteinExistence type="predicted"/>
<feature type="region of interest" description="Disordered" evidence="1">
    <location>
        <begin position="603"/>
        <end position="684"/>
    </location>
</feature>
<feature type="region of interest" description="Disordered" evidence="1">
    <location>
        <begin position="261"/>
        <end position="292"/>
    </location>
</feature>
<keyword evidence="4" id="KW-1185">Reference proteome</keyword>
<feature type="compositionally biased region" description="Polar residues" evidence="1">
    <location>
        <begin position="272"/>
        <end position="283"/>
    </location>
</feature>
<feature type="compositionally biased region" description="Acidic residues" evidence="1">
    <location>
        <begin position="178"/>
        <end position="195"/>
    </location>
</feature>
<feature type="compositionally biased region" description="Low complexity" evidence="1">
    <location>
        <begin position="663"/>
        <end position="677"/>
    </location>
</feature>
<gene>
    <name evidence="2" type="ORF">IV203_024812</name>
    <name evidence="3" type="ORF">IV203_025381</name>
</gene>
<feature type="compositionally biased region" description="Polar residues" evidence="1">
    <location>
        <begin position="645"/>
        <end position="662"/>
    </location>
</feature>
<feature type="compositionally biased region" description="Low complexity" evidence="1">
    <location>
        <begin position="142"/>
        <end position="153"/>
    </location>
</feature>
<accession>A0A9K3K9J9</accession>
<feature type="compositionally biased region" description="Basic and acidic residues" evidence="1">
    <location>
        <begin position="375"/>
        <end position="384"/>
    </location>
</feature>
<dbReference type="AlphaFoldDB" id="A0A9K3K9J9"/>
<dbReference type="EMBL" id="JAGRRH010000034">
    <property type="protein sequence ID" value="KAG7339442.1"/>
    <property type="molecule type" value="Genomic_DNA"/>
</dbReference>
<sequence length="779" mass="85277">MTSQGEGVREEETSRSRDREGSPRMAVDIPPVYVPPPSNQDDIFKESSGSSPSSSGDRKALTTATLTSPSSAGLTPSKISSNHSHKSKDRAKRRGQRRRKSQDDGVSKLGSVISISVAKSRQSSSQAGVTNNSRRNSSDVYTASNTDTTTANTRINLTSPPTREIYIPLKSSSSGSDQNDDEDDDDEQQGQDQDDGTGVIKNNSFHSILSMVSALTIPTSLETSPTDGSPLILLRRPVSDGLIIFTPETPMAPSVHDIHKKPPALPARYLSSDDSQSHEQAQPVSDDPAVPNFAPIDAEKAIPVQQTVTPIKDVGEITPPRYKRRNLAKPTPPLRKRSNDGLVPLIPQALFRSSTAPAFLEGWDMDNRSSNNNDPLRKWKLEPRRPRRHSDQMLSPQSTRTQSSSLERKKPERKHSGASIKTRRASVVDERSGHERGRLKKSNSNRDRQRGMNPHRSVTPQGRADSMDDYLTQETDSSRSPVPLRRTTRNDSIELAKRLKSKQQRSAPERMLRSLNFVRPPSPSNRSLSPEQVFEPTYNPGSSFTRRSTWANATRSSSRLLNGKMSPKHSSNNSFSLATPTTANCTTSLSSFMDDSSGGYLLSTKSGSQRSRSLSSVANSVYEKPPSQRQQEKQQQCPPIHPMPSSLSSQIQHGSCESLTTMSSTSSRPPLASPSASDHSSQNYSARSLGSTCSFNSGLSLGDVSSSRQETSRWQQKFANSGISNTGGQCWASPLSEDPTSELSRHALTTISPLSLSPLGSPCMESPSCKLRRRRFVQE</sequence>
<dbReference type="EMBL" id="JAGRRH010000011">
    <property type="protein sequence ID" value="KAG7362497.1"/>
    <property type="molecule type" value="Genomic_DNA"/>
</dbReference>
<feature type="compositionally biased region" description="Basic and acidic residues" evidence="1">
    <location>
        <begin position="426"/>
        <end position="436"/>
    </location>
</feature>
<feature type="compositionally biased region" description="Basic and acidic residues" evidence="1">
    <location>
        <begin position="7"/>
        <end position="22"/>
    </location>
</feature>
<dbReference type="Proteomes" id="UP000693970">
    <property type="component" value="Unassembled WGS sequence"/>
</dbReference>
<feature type="compositionally biased region" description="Low complexity" evidence="1">
    <location>
        <begin position="47"/>
        <end position="82"/>
    </location>
</feature>
<protein>
    <submittedName>
        <fullName evidence="2">Uncharacterized protein</fullName>
    </submittedName>
</protein>
<reference evidence="2" key="2">
    <citation type="submission" date="2021-04" db="EMBL/GenBank/DDBJ databases">
        <authorList>
            <person name="Podell S."/>
        </authorList>
    </citation>
    <scope>NUCLEOTIDE SEQUENCE</scope>
    <source>
        <strain evidence="2">Hildebrandi</strain>
    </source>
</reference>
<comment type="caution">
    <text evidence="2">The sequence shown here is derived from an EMBL/GenBank/DDBJ whole genome shotgun (WGS) entry which is preliminary data.</text>
</comment>
<feature type="compositionally biased region" description="Polar residues" evidence="1">
    <location>
        <begin position="568"/>
        <end position="580"/>
    </location>
</feature>
<feature type="compositionally biased region" description="Polar residues" evidence="1">
    <location>
        <begin position="539"/>
        <end position="560"/>
    </location>
</feature>
<feature type="compositionally biased region" description="Polar residues" evidence="1">
    <location>
        <begin position="392"/>
        <end position="405"/>
    </location>
</feature>
<evidence type="ECO:0000313" key="3">
    <source>
        <dbReference type="EMBL" id="KAG7362497.1"/>
    </source>
</evidence>
<evidence type="ECO:0000313" key="4">
    <source>
        <dbReference type="Proteomes" id="UP000693970"/>
    </source>
</evidence>
<evidence type="ECO:0000256" key="1">
    <source>
        <dbReference type="SAM" id="MobiDB-lite"/>
    </source>
</evidence>